<dbReference type="InParanoid" id="A0A3N4KV13"/>
<proteinExistence type="predicted"/>
<dbReference type="Pfam" id="PF08590">
    <property type="entry name" value="DUF1771"/>
    <property type="match status" value="1"/>
</dbReference>
<dbReference type="SMART" id="SM00463">
    <property type="entry name" value="SMR"/>
    <property type="match status" value="1"/>
</dbReference>
<dbReference type="Gene3D" id="3.30.1370.110">
    <property type="match status" value="1"/>
</dbReference>
<feature type="region of interest" description="Disordered" evidence="1">
    <location>
        <begin position="1"/>
        <end position="22"/>
    </location>
</feature>
<keyword evidence="4" id="KW-1185">Reference proteome</keyword>
<feature type="compositionally biased region" description="Polar residues" evidence="1">
    <location>
        <begin position="1"/>
        <end position="13"/>
    </location>
</feature>
<dbReference type="STRING" id="1392247.A0A3N4KV13"/>
<dbReference type="PANTHER" id="PTHR47417">
    <property type="entry name" value="SMR DOMAIN-CONTAINING PROTEIN YPL199C"/>
    <property type="match status" value="1"/>
</dbReference>
<feature type="compositionally biased region" description="Low complexity" evidence="1">
    <location>
        <begin position="213"/>
        <end position="247"/>
    </location>
</feature>
<evidence type="ECO:0000259" key="2">
    <source>
        <dbReference type="PROSITE" id="PS50828"/>
    </source>
</evidence>
<dbReference type="OrthoDB" id="3231855at2759"/>
<dbReference type="InterPro" id="IPR053020">
    <property type="entry name" value="Smr_domain_protein"/>
</dbReference>
<accession>A0A3N4KV13</accession>
<evidence type="ECO:0000256" key="1">
    <source>
        <dbReference type="SAM" id="MobiDB-lite"/>
    </source>
</evidence>
<gene>
    <name evidence="3" type="ORF">P167DRAFT_536034</name>
</gene>
<evidence type="ECO:0000313" key="3">
    <source>
        <dbReference type="EMBL" id="RPB12181.1"/>
    </source>
</evidence>
<dbReference type="InterPro" id="IPR036063">
    <property type="entry name" value="Smr_dom_sf"/>
</dbReference>
<name>A0A3N4KV13_9PEZI</name>
<feature type="region of interest" description="Disordered" evidence="1">
    <location>
        <begin position="180"/>
        <end position="260"/>
    </location>
</feature>
<evidence type="ECO:0000313" key="4">
    <source>
        <dbReference type="Proteomes" id="UP000277580"/>
    </source>
</evidence>
<dbReference type="Proteomes" id="UP000277580">
    <property type="component" value="Unassembled WGS sequence"/>
</dbReference>
<feature type="compositionally biased region" description="Gly residues" evidence="1">
    <location>
        <begin position="180"/>
        <end position="189"/>
    </location>
</feature>
<sequence length="285" mass="31958">MASFLMNQINPQADSPHHGGATEADEVEYDRLRGLAREEAQKRGRCFDRSRVAYEAGDGAAAHELSEEGKRHGAQMEAYNAQARDFIFRANNAHQPEDTIDLHGLYVEEAEEILETRLRTARQRGDDHINVIVGKGNHSAGGIAKIKPAVEKILRAQGLQFNSEQNAGKIIVQLREGGGAGQGSGGYGGHQEQQQQQQQNYQQGGRYQKHHQQQQQQPQQHHQQQQHQQQQHQQQQYPQNQYQQQQGQGQGQGQGQQQPANELEELAKKAAPIFIKKLQGCCIIM</sequence>
<dbReference type="SMART" id="SM01162">
    <property type="entry name" value="DUF1771"/>
    <property type="match status" value="1"/>
</dbReference>
<dbReference type="FunCoup" id="A0A3N4KV13">
    <property type="interactions" value="13"/>
</dbReference>
<dbReference type="InterPro" id="IPR002625">
    <property type="entry name" value="Smr_dom"/>
</dbReference>
<dbReference type="InterPro" id="IPR013899">
    <property type="entry name" value="DUF1771"/>
</dbReference>
<reference evidence="3 4" key="1">
    <citation type="journal article" date="2018" name="Nat. Ecol. Evol.">
        <title>Pezizomycetes genomes reveal the molecular basis of ectomycorrhizal truffle lifestyle.</title>
        <authorList>
            <person name="Murat C."/>
            <person name="Payen T."/>
            <person name="Noel B."/>
            <person name="Kuo A."/>
            <person name="Morin E."/>
            <person name="Chen J."/>
            <person name="Kohler A."/>
            <person name="Krizsan K."/>
            <person name="Balestrini R."/>
            <person name="Da Silva C."/>
            <person name="Montanini B."/>
            <person name="Hainaut M."/>
            <person name="Levati E."/>
            <person name="Barry K.W."/>
            <person name="Belfiori B."/>
            <person name="Cichocki N."/>
            <person name="Clum A."/>
            <person name="Dockter R.B."/>
            <person name="Fauchery L."/>
            <person name="Guy J."/>
            <person name="Iotti M."/>
            <person name="Le Tacon F."/>
            <person name="Lindquist E.A."/>
            <person name="Lipzen A."/>
            <person name="Malagnac F."/>
            <person name="Mello A."/>
            <person name="Molinier V."/>
            <person name="Miyauchi S."/>
            <person name="Poulain J."/>
            <person name="Riccioni C."/>
            <person name="Rubini A."/>
            <person name="Sitrit Y."/>
            <person name="Splivallo R."/>
            <person name="Traeger S."/>
            <person name="Wang M."/>
            <person name="Zifcakova L."/>
            <person name="Wipf D."/>
            <person name="Zambonelli A."/>
            <person name="Paolocci F."/>
            <person name="Nowrousian M."/>
            <person name="Ottonello S."/>
            <person name="Baldrian P."/>
            <person name="Spatafora J.W."/>
            <person name="Henrissat B."/>
            <person name="Nagy L.G."/>
            <person name="Aury J.M."/>
            <person name="Wincker P."/>
            <person name="Grigoriev I.V."/>
            <person name="Bonfante P."/>
            <person name="Martin F.M."/>
        </authorList>
    </citation>
    <scope>NUCLEOTIDE SEQUENCE [LARGE SCALE GENOMIC DNA]</scope>
    <source>
        <strain evidence="3 4">CCBAS932</strain>
    </source>
</reference>
<dbReference type="AlphaFoldDB" id="A0A3N4KV13"/>
<protein>
    <submittedName>
        <fullName evidence="3">DUF1771-domain-containing protein</fullName>
    </submittedName>
</protein>
<dbReference type="EMBL" id="ML119130">
    <property type="protein sequence ID" value="RPB12181.1"/>
    <property type="molecule type" value="Genomic_DNA"/>
</dbReference>
<dbReference type="PANTHER" id="PTHR47417:SF1">
    <property type="entry name" value="SMR DOMAIN-CONTAINING PROTEIN YPL199C"/>
    <property type="match status" value="1"/>
</dbReference>
<feature type="compositionally biased region" description="Low complexity" evidence="1">
    <location>
        <begin position="190"/>
        <end position="206"/>
    </location>
</feature>
<dbReference type="PROSITE" id="PS50828">
    <property type="entry name" value="SMR"/>
    <property type="match status" value="1"/>
</dbReference>
<dbReference type="SUPFAM" id="SSF160443">
    <property type="entry name" value="SMR domain-like"/>
    <property type="match status" value="1"/>
</dbReference>
<organism evidence="3 4">
    <name type="scientific">Morchella conica CCBAS932</name>
    <dbReference type="NCBI Taxonomy" id="1392247"/>
    <lineage>
        <taxon>Eukaryota</taxon>
        <taxon>Fungi</taxon>
        <taxon>Dikarya</taxon>
        <taxon>Ascomycota</taxon>
        <taxon>Pezizomycotina</taxon>
        <taxon>Pezizomycetes</taxon>
        <taxon>Pezizales</taxon>
        <taxon>Morchellaceae</taxon>
        <taxon>Morchella</taxon>
    </lineage>
</organism>
<feature type="domain" description="Smr" evidence="2">
    <location>
        <begin position="100"/>
        <end position="175"/>
    </location>
</feature>
<dbReference type="Pfam" id="PF01713">
    <property type="entry name" value="Smr"/>
    <property type="match status" value="1"/>
</dbReference>